<sequence>MKPPKRKKTGLIRISLAALALVTGCGELRENLNPIAYTEPAPIVEQNRRSEKEKRFDQAKQQILSKVSPSKKAEA</sequence>
<organism evidence="2">
    <name type="scientific">marine sediment metagenome</name>
    <dbReference type="NCBI Taxonomy" id="412755"/>
    <lineage>
        <taxon>unclassified sequences</taxon>
        <taxon>metagenomes</taxon>
        <taxon>ecological metagenomes</taxon>
    </lineage>
</organism>
<reference evidence="2" key="1">
    <citation type="journal article" date="2014" name="Front. Microbiol.">
        <title>High frequency of phylogenetically diverse reductive dehalogenase-homologous genes in deep subseafloor sedimentary metagenomes.</title>
        <authorList>
            <person name="Kawai M."/>
            <person name="Futagami T."/>
            <person name="Toyoda A."/>
            <person name="Takaki Y."/>
            <person name="Nishi S."/>
            <person name="Hori S."/>
            <person name="Arai W."/>
            <person name="Tsubouchi T."/>
            <person name="Morono Y."/>
            <person name="Uchiyama I."/>
            <person name="Ito T."/>
            <person name="Fujiyama A."/>
            <person name="Inagaki F."/>
            <person name="Takami H."/>
        </authorList>
    </citation>
    <scope>NUCLEOTIDE SEQUENCE</scope>
    <source>
        <strain evidence="2">Expedition CK06-06</strain>
    </source>
</reference>
<feature type="non-terminal residue" evidence="2">
    <location>
        <position position="75"/>
    </location>
</feature>
<accession>X0VAR3</accession>
<comment type="caution">
    <text evidence="2">The sequence shown here is derived from an EMBL/GenBank/DDBJ whole genome shotgun (WGS) entry which is preliminary data.</text>
</comment>
<feature type="compositionally biased region" description="Basic and acidic residues" evidence="1">
    <location>
        <begin position="46"/>
        <end position="58"/>
    </location>
</feature>
<evidence type="ECO:0008006" key="3">
    <source>
        <dbReference type="Google" id="ProtNLM"/>
    </source>
</evidence>
<dbReference type="EMBL" id="BARS01023169">
    <property type="protein sequence ID" value="GAG08417.1"/>
    <property type="molecule type" value="Genomic_DNA"/>
</dbReference>
<feature type="compositionally biased region" description="Polar residues" evidence="1">
    <location>
        <begin position="59"/>
        <end position="68"/>
    </location>
</feature>
<feature type="region of interest" description="Disordered" evidence="1">
    <location>
        <begin position="43"/>
        <end position="75"/>
    </location>
</feature>
<dbReference type="PROSITE" id="PS51257">
    <property type="entry name" value="PROKAR_LIPOPROTEIN"/>
    <property type="match status" value="1"/>
</dbReference>
<gene>
    <name evidence="2" type="ORF">S01H1_36922</name>
</gene>
<evidence type="ECO:0000313" key="2">
    <source>
        <dbReference type="EMBL" id="GAG08417.1"/>
    </source>
</evidence>
<protein>
    <recommendedName>
        <fullName evidence="3">Lipoprotein</fullName>
    </recommendedName>
</protein>
<dbReference type="AlphaFoldDB" id="X0VAR3"/>
<proteinExistence type="predicted"/>
<name>X0VAR3_9ZZZZ</name>
<evidence type="ECO:0000256" key="1">
    <source>
        <dbReference type="SAM" id="MobiDB-lite"/>
    </source>
</evidence>